<sequence length="106" mass="12124">MRGREEKWGKSREGRRGKEEAVAPSPLPKQNLGLYSLDKLIWKYLLESQKFFYDYSIHEETEDIDVEIPHVDPAEVSSGRVSDLVFDDARNGSSKEDHVDALEDGD</sequence>
<evidence type="ECO:0000313" key="1">
    <source>
        <dbReference type="EMBL" id="KAI8559778.1"/>
    </source>
</evidence>
<evidence type="ECO:0000313" key="2">
    <source>
        <dbReference type="Proteomes" id="UP001062846"/>
    </source>
</evidence>
<dbReference type="Proteomes" id="UP001062846">
    <property type="component" value="Chromosome 4"/>
</dbReference>
<proteinExistence type="predicted"/>
<comment type="caution">
    <text evidence="1">The sequence shown here is derived from an EMBL/GenBank/DDBJ whole genome shotgun (WGS) entry which is preliminary data.</text>
</comment>
<organism evidence="1 2">
    <name type="scientific">Rhododendron molle</name>
    <name type="common">Chinese azalea</name>
    <name type="synonym">Azalea mollis</name>
    <dbReference type="NCBI Taxonomy" id="49168"/>
    <lineage>
        <taxon>Eukaryota</taxon>
        <taxon>Viridiplantae</taxon>
        <taxon>Streptophyta</taxon>
        <taxon>Embryophyta</taxon>
        <taxon>Tracheophyta</taxon>
        <taxon>Spermatophyta</taxon>
        <taxon>Magnoliopsida</taxon>
        <taxon>eudicotyledons</taxon>
        <taxon>Gunneridae</taxon>
        <taxon>Pentapetalae</taxon>
        <taxon>asterids</taxon>
        <taxon>Ericales</taxon>
        <taxon>Ericaceae</taxon>
        <taxon>Ericoideae</taxon>
        <taxon>Rhodoreae</taxon>
        <taxon>Rhododendron</taxon>
    </lineage>
</organism>
<name>A0ACC0P4X0_RHOML</name>
<gene>
    <name evidence="1" type="ORF">RHMOL_Rhmol04G0200700</name>
</gene>
<dbReference type="EMBL" id="CM046391">
    <property type="protein sequence ID" value="KAI8559778.1"/>
    <property type="molecule type" value="Genomic_DNA"/>
</dbReference>
<reference evidence="1" key="1">
    <citation type="submission" date="2022-02" db="EMBL/GenBank/DDBJ databases">
        <title>Plant Genome Project.</title>
        <authorList>
            <person name="Zhang R.-G."/>
        </authorList>
    </citation>
    <scope>NUCLEOTIDE SEQUENCE</scope>
    <source>
        <strain evidence="1">AT1</strain>
    </source>
</reference>
<keyword evidence="2" id="KW-1185">Reference proteome</keyword>
<protein>
    <submittedName>
        <fullName evidence="1">Uncharacterized protein</fullName>
    </submittedName>
</protein>
<accession>A0ACC0P4X0</accession>